<gene>
    <name evidence="1" type="ORF">NI17_001170</name>
</gene>
<dbReference type="Gene3D" id="2.60.40.2850">
    <property type="match status" value="1"/>
</dbReference>
<proteinExistence type="predicted"/>
<reference evidence="1" key="1">
    <citation type="submission" date="2020-10" db="EMBL/GenBank/DDBJ databases">
        <title>De novo genome project of the cellulose decomposer Thermobifida halotolerans type strain.</title>
        <authorList>
            <person name="Nagy I."/>
            <person name="Horvath B."/>
            <person name="Kukolya J."/>
            <person name="Nagy I."/>
            <person name="Orsini M."/>
        </authorList>
    </citation>
    <scope>NUCLEOTIDE SEQUENCE</scope>
    <source>
        <strain evidence="1">DSM 44931</strain>
    </source>
</reference>
<dbReference type="KEGG" id="thao:NI17_001170"/>
<dbReference type="Proteomes" id="UP000265719">
    <property type="component" value="Chromosome"/>
</dbReference>
<dbReference type="InterPro" id="IPR006540">
    <property type="entry name" value="Lactococcin_972"/>
</dbReference>
<name>A0AA97M4F0_9ACTN</name>
<protein>
    <submittedName>
        <fullName evidence="1">Lactococcin 972 family bacteriocin</fullName>
    </submittedName>
</protein>
<keyword evidence="2" id="KW-1185">Reference proteome</keyword>
<dbReference type="Pfam" id="PF09683">
    <property type="entry name" value="Lactococcin_972"/>
    <property type="match status" value="1"/>
</dbReference>
<organism evidence="1 2">
    <name type="scientific">Thermobifida halotolerans</name>
    <dbReference type="NCBI Taxonomy" id="483545"/>
    <lineage>
        <taxon>Bacteria</taxon>
        <taxon>Bacillati</taxon>
        <taxon>Actinomycetota</taxon>
        <taxon>Actinomycetes</taxon>
        <taxon>Streptosporangiales</taxon>
        <taxon>Nocardiopsidaceae</taxon>
        <taxon>Thermobifida</taxon>
    </lineage>
</organism>
<evidence type="ECO:0000313" key="1">
    <source>
        <dbReference type="EMBL" id="UOE19907.1"/>
    </source>
</evidence>
<dbReference type="AlphaFoldDB" id="A0AA97M4F0"/>
<evidence type="ECO:0000313" key="2">
    <source>
        <dbReference type="Proteomes" id="UP000265719"/>
    </source>
</evidence>
<dbReference type="NCBIfam" id="TIGR01653">
    <property type="entry name" value="lactococcin_972"/>
    <property type="match status" value="1"/>
</dbReference>
<sequence>MSLMIAAGFIFGTAGTAFAVVERVGGGWWDHGIANGYVYSNYYHETVCHGSTAVGTYTLRASAPAGKTSVARVPKARTNNQTYWRTSC</sequence>
<accession>A0AA97M4F0</accession>
<dbReference type="RefSeq" id="WP_084012357.1">
    <property type="nucleotide sequence ID" value="NZ_CP063196.1"/>
</dbReference>
<dbReference type="EMBL" id="CP063196">
    <property type="protein sequence ID" value="UOE19907.1"/>
    <property type="molecule type" value="Genomic_DNA"/>
</dbReference>